<evidence type="ECO:0000256" key="2">
    <source>
        <dbReference type="ARBA" id="ARBA00022801"/>
    </source>
</evidence>
<evidence type="ECO:0000313" key="6">
    <source>
        <dbReference type="Proteomes" id="UP001362999"/>
    </source>
</evidence>
<evidence type="ECO:0008006" key="7">
    <source>
        <dbReference type="Google" id="ProtNLM"/>
    </source>
</evidence>
<evidence type="ECO:0000313" key="5">
    <source>
        <dbReference type="EMBL" id="KAK7012763.1"/>
    </source>
</evidence>
<evidence type="ECO:0000256" key="3">
    <source>
        <dbReference type="ARBA" id="ARBA00022825"/>
    </source>
</evidence>
<keyword evidence="1" id="KW-0645">Protease</keyword>
<proteinExistence type="predicted"/>
<dbReference type="AlphaFoldDB" id="A0AAW0AK53"/>
<gene>
    <name evidence="5" type="ORF">R3P38DRAFT_3364039</name>
</gene>
<dbReference type="GO" id="GO:0008236">
    <property type="term" value="F:serine-type peptidase activity"/>
    <property type="evidence" value="ECO:0007669"/>
    <property type="project" value="UniProtKB-KW"/>
</dbReference>
<feature type="region of interest" description="Disordered" evidence="4">
    <location>
        <begin position="221"/>
        <end position="275"/>
    </location>
</feature>
<keyword evidence="3" id="KW-0720">Serine protease</keyword>
<feature type="region of interest" description="Disordered" evidence="4">
    <location>
        <begin position="126"/>
        <end position="155"/>
    </location>
</feature>
<protein>
    <recommendedName>
        <fullName evidence="7">Transmembrane protein</fullName>
    </recommendedName>
</protein>
<name>A0AAW0AK53_9AGAR</name>
<evidence type="ECO:0000256" key="4">
    <source>
        <dbReference type="SAM" id="MobiDB-lite"/>
    </source>
</evidence>
<dbReference type="GO" id="GO:0006508">
    <property type="term" value="P:proteolysis"/>
    <property type="evidence" value="ECO:0007669"/>
    <property type="project" value="UniProtKB-KW"/>
</dbReference>
<accession>A0AAW0AK53</accession>
<feature type="compositionally biased region" description="Low complexity" evidence="4">
    <location>
        <begin position="227"/>
        <end position="262"/>
    </location>
</feature>
<evidence type="ECO:0000256" key="1">
    <source>
        <dbReference type="ARBA" id="ARBA00022670"/>
    </source>
</evidence>
<feature type="region of interest" description="Disordered" evidence="4">
    <location>
        <begin position="298"/>
        <end position="365"/>
    </location>
</feature>
<keyword evidence="6" id="KW-1185">Reference proteome</keyword>
<comment type="caution">
    <text evidence="5">The sequence shown here is derived from an EMBL/GenBank/DDBJ whole genome shotgun (WGS) entry which is preliminary data.</text>
</comment>
<organism evidence="5 6">
    <name type="scientific">Favolaschia claudopus</name>
    <dbReference type="NCBI Taxonomy" id="2862362"/>
    <lineage>
        <taxon>Eukaryota</taxon>
        <taxon>Fungi</taxon>
        <taxon>Dikarya</taxon>
        <taxon>Basidiomycota</taxon>
        <taxon>Agaricomycotina</taxon>
        <taxon>Agaricomycetes</taxon>
        <taxon>Agaricomycetidae</taxon>
        <taxon>Agaricales</taxon>
        <taxon>Marasmiineae</taxon>
        <taxon>Mycenaceae</taxon>
        <taxon>Favolaschia</taxon>
    </lineage>
</organism>
<keyword evidence="2" id="KW-0378">Hydrolase</keyword>
<dbReference type="InterPro" id="IPR023828">
    <property type="entry name" value="Peptidase_S8_Ser-AS"/>
</dbReference>
<dbReference type="PROSITE" id="PS00138">
    <property type="entry name" value="SUBTILASE_SER"/>
    <property type="match status" value="1"/>
</dbReference>
<feature type="compositionally biased region" description="Low complexity" evidence="4">
    <location>
        <begin position="129"/>
        <end position="147"/>
    </location>
</feature>
<feature type="compositionally biased region" description="Basic and acidic residues" evidence="4">
    <location>
        <begin position="354"/>
        <end position="365"/>
    </location>
</feature>
<feature type="compositionally biased region" description="Low complexity" evidence="4">
    <location>
        <begin position="318"/>
        <end position="340"/>
    </location>
</feature>
<dbReference type="Proteomes" id="UP001362999">
    <property type="component" value="Unassembled WGS sequence"/>
</dbReference>
<sequence>MDELENSRNHEADLQARGSSYAKLFSFCACLATPSSRFRGIIILCGVFFSLFFRPETTGTQSIDTLNRLDDQVSRHLRVVCTRYALSHLSQLPVNHNQWSWRHIFVRGKDAVVVFTHSASTTINGILPSSSSSNSDPRSCSSQASTSSPPPSSNKSGAIAGISVGVATVGPSAAFLLRWLCFHRRNTDARRAGVLEEQLGDGWTMSGSCIHQPHLRRTRHDGVLPWSSSSNDNNPYSPYHDSTSASNTGGGNNNTNTLSHSSRAPSEGGTSSSAPGFAGLGAGSVVGHGYASANAYANRNANSGQERRRRRRGCTPWAGQLSTSSTMSSSSGLAAGAVGSRHGQGQGRGRGRRGRCEEEGLRCGE</sequence>
<reference evidence="5 6" key="1">
    <citation type="journal article" date="2024" name="J Genomics">
        <title>Draft genome sequencing and assembly of Favolaschia claudopus CIRM-BRFM 2984 isolated from oak limbs.</title>
        <authorList>
            <person name="Navarro D."/>
            <person name="Drula E."/>
            <person name="Chaduli D."/>
            <person name="Cazenave R."/>
            <person name="Ahrendt S."/>
            <person name="Wang J."/>
            <person name="Lipzen A."/>
            <person name="Daum C."/>
            <person name="Barry K."/>
            <person name="Grigoriev I.V."/>
            <person name="Favel A."/>
            <person name="Rosso M.N."/>
            <person name="Martin F."/>
        </authorList>
    </citation>
    <scope>NUCLEOTIDE SEQUENCE [LARGE SCALE GENOMIC DNA]</scope>
    <source>
        <strain evidence="5 6">CIRM-BRFM 2984</strain>
    </source>
</reference>
<dbReference type="EMBL" id="JAWWNJ010000063">
    <property type="protein sequence ID" value="KAK7012763.1"/>
    <property type="molecule type" value="Genomic_DNA"/>
</dbReference>